<keyword evidence="2" id="KW-1185">Reference proteome</keyword>
<accession>A0ACC3TSN6</accession>
<protein>
    <submittedName>
        <fullName evidence="1">Uncharacterized protein</fullName>
    </submittedName>
</protein>
<name>A0ACC3TSN6_9ASCO</name>
<organism evidence="1 2">
    <name type="scientific">Lipomyces orientalis</name>
    <dbReference type="NCBI Taxonomy" id="1233043"/>
    <lineage>
        <taxon>Eukaryota</taxon>
        <taxon>Fungi</taxon>
        <taxon>Dikarya</taxon>
        <taxon>Ascomycota</taxon>
        <taxon>Saccharomycotina</taxon>
        <taxon>Lipomycetes</taxon>
        <taxon>Lipomycetales</taxon>
        <taxon>Lipomycetaceae</taxon>
        <taxon>Lipomyces</taxon>
    </lineage>
</organism>
<sequence length="380" mass="42400">MQTSSISSEYSVVSYELQSLLTSSHTNRSVVVPSQAYSQPFRYYDSAPMTPIDDLTSRDLYYYPLSPRDDLYSDSFRQPPSSAASITAFCDPKSVEMHSYPQMVPNARIFTGSDSLETSHDELSTPVSIPDESLYYTRRVDNLFVNDFELPRLASSCSDSTDSEDDAIDIISVSPRSFVSSDSILMFDSSFSSSIMSPVPSPVVARISSNICSSPSVPEVPTMQRASPLASSLNEGYGVIVRDCIQRRGRKPSLVEDPSKAFVCAHCNRRFRRHEHLKRHFRSLHTREKPFRCEECSKSFSRSDNLAQHIRTHARGGRISSADDNDFDNDSDNSDPRSSSRGQRSSTSATSSPKRRRAGQFSTSRVRSGGSRHRTGRSSK</sequence>
<evidence type="ECO:0000313" key="1">
    <source>
        <dbReference type="EMBL" id="KAK9324167.1"/>
    </source>
</evidence>
<dbReference type="EMBL" id="MU970053">
    <property type="protein sequence ID" value="KAK9324167.1"/>
    <property type="molecule type" value="Genomic_DNA"/>
</dbReference>
<dbReference type="Proteomes" id="UP001489719">
    <property type="component" value="Unassembled WGS sequence"/>
</dbReference>
<evidence type="ECO:0000313" key="2">
    <source>
        <dbReference type="Proteomes" id="UP001489719"/>
    </source>
</evidence>
<reference evidence="2" key="1">
    <citation type="journal article" date="2024" name="Front. Bioeng. Biotechnol.">
        <title>Genome-scale model development and genomic sequencing of the oleaginous clade Lipomyces.</title>
        <authorList>
            <person name="Czajka J.J."/>
            <person name="Han Y."/>
            <person name="Kim J."/>
            <person name="Mondo S.J."/>
            <person name="Hofstad B.A."/>
            <person name="Robles A."/>
            <person name="Haridas S."/>
            <person name="Riley R."/>
            <person name="LaButti K."/>
            <person name="Pangilinan J."/>
            <person name="Andreopoulos W."/>
            <person name="Lipzen A."/>
            <person name="Yan J."/>
            <person name="Wang M."/>
            <person name="Ng V."/>
            <person name="Grigoriev I.V."/>
            <person name="Spatafora J.W."/>
            <person name="Magnuson J.K."/>
            <person name="Baker S.E."/>
            <person name="Pomraning K.R."/>
        </authorList>
    </citation>
    <scope>NUCLEOTIDE SEQUENCE [LARGE SCALE GENOMIC DNA]</scope>
    <source>
        <strain evidence="2">CBS 10300</strain>
    </source>
</reference>
<gene>
    <name evidence="1" type="ORF">V1517DRAFT_74683</name>
</gene>
<proteinExistence type="predicted"/>
<comment type="caution">
    <text evidence="1">The sequence shown here is derived from an EMBL/GenBank/DDBJ whole genome shotgun (WGS) entry which is preliminary data.</text>
</comment>